<keyword evidence="1" id="KW-0812">Transmembrane</keyword>
<name>A0ABT1L492_9GAMM</name>
<keyword evidence="1" id="KW-0472">Membrane</keyword>
<keyword evidence="1" id="KW-1133">Transmembrane helix</keyword>
<evidence type="ECO:0000256" key="1">
    <source>
        <dbReference type="SAM" id="Phobius"/>
    </source>
</evidence>
<dbReference type="RefSeq" id="WP_258569101.1">
    <property type="nucleotide sequence ID" value="NZ_JAKUDN010000001.1"/>
</dbReference>
<feature type="transmembrane region" description="Helical" evidence="1">
    <location>
        <begin position="198"/>
        <end position="221"/>
    </location>
</feature>
<evidence type="ECO:0000313" key="3">
    <source>
        <dbReference type="Proteomes" id="UP001320768"/>
    </source>
</evidence>
<proteinExistence type="predicted"/>
<feature type="transmembrane region" description="Helical" evidence="1">
    <location>
        <begin position="107"/>
        <end position="128"/>
    </location>
</feature>
<dbReference type="EMBL" id="JAKUDN010000001">
    <property type="protein sequence ID" value="MCP8351995.1"/>
    <property type="molecule type" value="Genomic_DNA"/>
</dbReference>
<feature type="transmembrane region" description="Helical" evidence="1">
    <location>
        <begin position="134"/>
        <end position="154"/>
    </location>
</feature>
<protein>
    <recommendedName>
        <fullName evidence="4">DUF1385 domain-containing protein</fullName>
    </recommendedName>
</protein>
<evidence type="ECO:0000313" key="2">
    <source>
        <dbReference type="EMBL" id="MCP8351995.1"/>
    </source>
</evidence>
<comment type="caution">
    <text evidence="2">The sequence shown here is derived from an EMBL/GenBank/DDBJ whole genome shotgun (WGS) entry which is preliminary data.</text>
</comment>
<keyword evidence="3" id="KW-1185">Reference proteome</keyword>
<evidence type="ECO:0008006" key="4">
    <source>
        <dbReference type="Google" id="ProtNLM"/>
    </source>
</evidence>
<sequence length="314" mass="35291">MGMLTFKEKVLFPALSIKLNGFELGFNINAKPSAIHTWFVLQVLQVDILRVRRKAGGPLQWTFLGYVFKNVADDLDSLRGTKKESEDDGSASYHHYLGRQKRFDYKMIGIVLSLVMFVCVGILASKLLPATIGLLMPIIVASPVVSMTWVQWLISWRTFVAWNQMQSGLYGLFYQLVHGAGDRDPSSGIVFALVHYRVWLWALIAVPAILMNAQVELFVLLSSGLISLWDAQEVKQSVLYFKWPLVLVKHLYLLGYNFAEGPGDRHWRPIALETSQPLGKGNRLAGLIAKYTCYANPLYQATLNEAEPLTNRGG</sequence>
<accession>A0ABT1L492</accession>
<gene>
    <name evidence="2" type="ORF">MKS91_01640</name>
</gene>
<reference evidence="2 3" key="1">
    <citation type="journal article" date="2022" name="Nat. Microbiol.">
        <title>The microbiome of a bacterivorous marine choanoflagellate contains a resource-demanding obligate bacterial associate.</title>
        <authorList>
            <person name="Needham D.M."/>
            <person name="Poirier C."/>
            <person name="Bachy C."/>
            <person name="George E.E."/>
            <person name="Wilken S."/>
            <person name="Yung C.C.M."/>
            <person name="Limardo A.J."/>
            <person name="Morando M."/>
            <person name="Sudek L."/>
            <person name="Malmstrom R.R."/>
            <person name="Keeling P.J."/>
            <person name="Santoro A.E."/>
            <person name="Worden A.Z."/>
        </authorList>
    </citation>
    <scope>NUCLEOTIDE SEQUENCE [LARGE SCALE GENOMIC DNA]</scope>
    <source>
        <strain evidence="2 3">Comchoano-2</strain>
    </source>
</reference>
<organism evidence="2 3">
    <name type="scientific">Candidatus Synchoanobacter obligatus</name>
    <dbReference type="NCBI Taxonomy" id="2919597"/>
    <lineage>
        <taxon>Bacteria</taxon>
        <taxon>Pseudomonadati</taxon>
        <taxon>Pseudomonadota</taxon>
        <taxon>Gammaproteobacteria</taxon>
        <taxon>Candidatus Comchoanobacterales</taxon>
        <taxon>Candidatus Comchoanobacteraceae</taxon>
        <taxon>Candidatus Synchoanobacter</taxon>
    </lineage>
</organism>
<dbReference type="Proteomes" id="UP001320768">
    <property type="component" value="Unassembled WGS sequence"/>
</dbReference>